<name>A0AA95JBU4_9BACL</name>
<organism evidence="1 2">
    <name type="scientific">Candidatus Cohnella colombiensis</name>
    <dbReference type="NCBI Taxonomy" id="3121368"/>
    <lineage>
        <taxon>Bacteria</taxon>
        <taxon>Bacillati</taxon>
        <taxon>Bacillota</taxon>
        <taxon>Bacilli</taxon>
        <taxon>Bacillales</taxon>
        <taxon>Paenibacillaceae</taxon>
        <taxon>Cohnella</taxon>
    </lineage>
</organism>
<sequence length="268" mass="31180">MDQKKVLIGSPVHQKPAILLQFLASIEALQVSEYTVDYIFMDDNDEAQSSALLSDFQIRHPKTLIVKSPSTTEYQRDDYTHYWREELIWKVAVMKDYMLRHAFEQGYEYVFLVDSDLVLHPRTLNHLIGTEKDIISNIFWTRWQPGTIEMPQVWLQDEYSMNVKKHNQPASNEEKALQMFEFFAKLRIPGVYEVGGLGACTLISRKALGAGVRFERIKNLSFWGEDRHFCIRASALGLSLYVDTHYPAYHIYRDSDLEGVAAFKQRCE</sequence>
<dbReference type="AlphaFoldDB" id="A0AA95JBU4"/>
<proteinExistence type="predicted"/>
<evidence type="ECO:0000313" key="2">
    <source>
        <dbReference type="Proteomes" id="UP001178662"/>
    </source>
</evidence>
<dbReference type="EMBL" id="CP119317">
    <property type="protein sequence ID" value="WEK55853.1"/>
    <property type="molecule type" value="Genomic_DNA"/>
</dbReference>
<dbReference type="InterPro" id="IPR029044">
    <property type="entry name" value="Nucleotide-diphossugar_trans"/>
</dbReference>
<evidence type="ECO:0008006" key="3">
    <source>
        <dbReference type="Google" id="ProtNLM"/>
    </source>
</evidence>
<dbReference type="Gene3D" id="3.90.550.10">
    <property type="entry name" value="Spore Coat Polysaccharide Biosynthesis Protein SpsA, Chain A"/>
    <property type="match status" value="1"/>
</dbReference>
<keyword evidence="2" id="KW-1185">Reference proteome</keyword>
<protein>
    <recommendedName>
        <fullName evidence="3">Glycosyltransferase</fullName>
    </recommendedName>
</protein>
<evidence type="ECO:0000313" key="1">
    <source>
        <dbReference type="EMBL" id="WEK55853.1"/>
    </source>
</evidence>
<dbReference type="SUPFAM" id="SSF53448">
    <property type="entry name" value="Nucleotide-diphospho-sugar transferases"/>
    <property type="match status" value="1"/>
</dbReference>
<reference evidence="1" key="1">
    <citation type="submission" date="2023-03" db="EMBL/GenBank/DDBJ databases">
        <title>Andean soil-derived lignocellulolytic bacterial consortium as a source of novel taxa and putative plastic-active enzymes.</title>
        <authorList>
            <person name="Diaz-Garcia L."/>
            <person name="Chuvochina M."/>
            <person name="Feuerriegel G."/>
            <person name="Bunk B."/>
            <person name="Sproer C."/>
            <person name="Streit W.R."/>
            <person name="Rodriguez L.M."/>
            <person name="Overmann J."/>
            <person name="Jimenez D.J."/>
        </authorList>
    </citation>
    <scope>NUCLEOTIDE SEQUENCE</scope>
    <source>
        <strain evidence="1">MAG 2441</strain>
    </source>
</reference>
<gene>
    <name evidence="1" type="ORF">P0Y55_07355</name>
</gene>
<dbReference type="Proteomes" id="UP001178662">
    <property type="component" value="Chromosome"/>
</dbReference>
<accession>A0AA95JBU4</accession>